<evidence type="ECO:0000313" key="2">
    <source>
        <dbReference type="EMBL" id="SFE64066.1"/>
    </source>
</evidence>
<dbReference type="EMBL" id="FONL01000011">
    <property type="protein sequence ID" value="SFE64066.1"/>
    <property type="molecule type" value="Genomic_DNA"/>
</dbReference>
<sequence>MRWLLIIFTGLALMLSACSKIGSGEKIAVVNWEKVLQEHPQHARLQKLKDDYGLLLDKRREQEIIGKTQMSSLAKLYQLKRNSKQNFLSADFFTRMTEKQTAEQQKLKQLSDQLADQVDKELAAEEKKLEEHYQLRLFNLRLKLDTVRMVPEDRKKVESELKAARADRDRDRMLLMQHKMGLVNQRMQPHIDAMRQRLDAYARQLQGQMMEEMKKGTDDPLLQKAPGVLKELLGTIDEELDKRQQGIETLETSIKKETESIVIKLAKERGYSIVFHKYRTNVAADDVTGDVISGLKKLGARAEAAEALNKKTAGSSTGK</sequence>
<organism evidence="2 3">
    <name type="scientific">Succiniclasticum ruminis DSM 9236</name>
    <dbReference type="NCBI Taxonomy" id="1123323"/>
    <lineage>
        <taxon>Bacteria</taxon>
        <taxon>Bacillati</taxon>
        <taxon>Bacillota</taxon>
        <taxon>Negativicutes</taxon>
        <taxon>Acidaminococcales</taxon>
        <taxon>Acidaminococcaceae</taxon>
        <taxon>Succiniclasticum</taxon>
    </lineage>
</organism>
<dbReference type="Gene3D" id="3.30.910.20">
    <property type="entry name" value="Skp domain"/>
    <property type="match status" value="1"/>
</dbReference>
<reference evidence="2 3" key="1">
    <citation type="submission" date="2016-10" db="EMBL/GenBank/DDBJ databases">
        <authorList>
            <person name="de Groot N.N."/>
        </authorList>
    </citation>
    <scope>NUCLEOTIDE SEQUENCE [LARGE SCALE GENOMIC DNA]</scope>
    <source>
        <strain evidence="2 3">DSM 9236</strain>
    </source>
</reference>
<dbReference type="PROSITE" id="PS51257">
    <property type="entry name" value="PROKAR_LIPOPROTEIN"/>
    <property type="match status" value="1"/>
</dbReference>
<dbReference type="AlphaFoldDB" id="A0A1I2C6Y1"/>
<evidence type="ECO:0000313" key="3">
    <source>
        <dbReference type="Proteomes" id="UP000198896"/>
    </source>
</evidence>
<keyword evidence="3" id="KW-1185">Reference proteome</keyword>
<proteinExistence type="predicted"/>
<protein>
    <submittedName>
        <fullName evidence="2">Periplasmic chaperone for outer membrane proteins Skp</fullName>
    </submittedName>
</protein>
<dbReference type="SUPFAM" id="SSF111384">
    <property type="entry name" value="OmpH-like"/>
    <property type="match status" value="1"/>
</dbReference>
<dbReference type="GO" id="GO:0051082">
    <property type="term" value="F:unfolded protein binding"/>
    <property type="evidence" value="ECO:0007669"/>
    <property type="project" value="InterPro"/>
</dbReference>
<evidence type="ECO:0000256" key="1">
    <source>
        <dbReference type="SAM" id="Coils"/>
    </source>
</evidence>
<accession>A0A1I2C6Y1</accession>
<name>A0A1I2C6Y1_9FIRM</name>
<keyword evidence="1" id="KW-0175">Coiled coil</keyword>
<dbReference type="STRING" id="1123323.SAMN05216245_11146"/>
<dbReference type="SMART" id="SM00935">
    <property type="entry name" value="OmpH"/>
    <property type="match status" value="1"/>
</dbReference>
<feature type="coiled-coil region" evidence="1">
    <location>
        <begin position="107"/>
        <end position="135"/>
    </location>
</feature>
<dbReference type="InterPro" id="IPR005632">
    <property type="entry name" value="Chaperone_Skp"/>
</dbReference>
<dbReference type="InterPro" id="IPR024930">
    <property type="entry name" value="Skp_dom_sf"/>
</dbReference>
<gene>
    <name evidence="2" type="ORF">SAMN05216245_11146</name>
</gene>
<dbReference type="Proteomes" id="UP000198896">
    <property type="component" value="Unassembled WGS sequence"/>
</dbReference>